<comment type="catalytic activity">
    <reaction evidence="10">
        <text>isopentenyl diphosphate = dimethylallyl diphosphate</text>
        <dbReference type="Rhea" id="RHEA:23284"/>
        <dbReference type="ChEBI" id="CHEBI:57623"/>
        <dbReference type="ChEBI" id="CHEBI:128769"/>
        <dbReference type="EC" id="5.3.3.2"/>
    </reaction>
</comment>
<feature type="binding site" evidence="10">
    <location>
        <position position="32"/>
    </location>
    <ligand>
        <name>Mn(2+)</name>
        <dbReference type="ChEBI" id="CHEBI:29035"/>
    </ligand>
</feature>
<dbReference type="GO" id="GO:0008299">
    <property type="term" value="P:isoprenoid biosynthetic process"/>
    <property type="evidence" value="ECO:0007669"/>
    <property type="project" value="UniProtKB-UniRule"/>
</dbReference>
<feature type="binding site" evidence="10">
    <location>
        <position position="69"/>
    </location>
    <ligand>
        <name>Mn(2+)</name>
        <dbReference type="ChEBI" id="CHEBI:29035"/>
    </ligand>
</feature>
<evidence type="ECO:0000256" key="9">
    <source>
        <dbReference type="ARBA" id="ARBA00023235"/>
    </source>
</evidence>
<comment type="cofactor">
    <cofactor evidence="10">
        <name>Mg(2+)</name>
        <dbReference type="ChEBI" id="CHEBI:18420"/>
    </cofactor>
    <text evidence="10">Binds 1 Mg(2+) ion per subunit. The magnesium ion binds only when substrate is bound.</text>
</comment>
<comment type="subcellular location">
    <subcellularLocation>
        <location evidence="10">Cytoplasm</location>
    </subcellularLocation>
</comment>
<sequence length="182" mass="20368">MIKEHVILLDAQGSPSGTLEKYAAHTASTPLHLAFSSWLFNTQGQLLVTRRALSKKAWPGVWTNSVCGHPQEGESFEQAIFRRCRFELGVDVASPVLVYPAFRYCETDPSGIMENEVCPVYAAQVISDIQPNPDEVMDCQWIALEEMFHALAVTPWAFSPWMVQQASSADARDALQRYIYTA</sequence>
<dbReference type="NCBIfam" id="NF002995">
    <property type="entry name" value="PRK03759.1"/>
    <property type="match status" value="1"/>
</dbReference>
<evidence type="ECO:0000256" key="8">
    <source>
        <dbReference type="ARBA" id="ARBA00023229"/>
    </source>
</evidence>
<dbReference type="RefSeq" id="WP_103675126.1">
    <property type="nucleotide sequence ID" value="NZ_PQGD01000004.1"/>
</dbReference>
<dbReference type="UniPathway" id="UPA00059">
    <property type="reaction ID" value="UER00104"/>
</dbReference>
<feature type="active site" evidence="10 11">
    <location>
        <position position="116"/>
    </location>
</feature>
<evidence type="ECO:0000256" key="3">
    <source>
        <dbReference type="ARBA" id="ARBA00012057"/>
    </source>
</evidence>
<dbReference type="NCBIfam" id="TIGR02150">
    <property type="entry name" value="IPP_isom_1"/>
    <property type="match status" value="1"/>
</dbReference>
<dbReference type="PANTHER" id="PTHR10885">
    <property type="entry name" value="ISOPENTENYL-DIPHOSPHATE DELTA-ISOMERASE"/>
    <property type="match status" value="1"/>
</dbReference>
<dbReference type="HAMAP" id="MF_00202">
    <property type="entry name" value="Idi"/>
    <property type="match status" value="1"/>
</dbReference>
<dbReference type="GO" id="GO:0046872">
    <property type="term" value="F:metal ion binding"/>
    <property type="evidence" value="ECO:0007669"/>
    <property type="project" value="UniProtKB-KW"/>
</dbReference>
<dbReference type="PANTHER" id="PTHR10885:SF0">
    <property type="entry name" value="ISOPENTENYL-DIPHOSPHATE DELTA-ISOMERASE"/>
    <property type="match status" value="1"/>
</dbReference>
<evidence type="ECO:0000313" key="13">
    <source>
        <dbReference type="EMBL" id="POP46258.1"/>
    </source>
</evidence>
<comment type="caution">
    <text evidence="14">The sequence shown here is derived from an EMBL/GenBank/DDBJ whole genome shotgun (WGS) entry which is preliminary data.</text>
</comment>
<evidence type="ECO:0000256" key="5">
    <source>
        <dbReference type="ARBA" id="ARBA00022723"/>
    </source>
</evidence>
<dbReference type="InterPro" id="IPR011876">
    <property type="entry name" value="IsopentenylPP_isomerase_typ1"/>
</dbReference>
<evidence type="ECO:0000259" key="12">
    <source>
        <dbReference type="PROSITE" id="PS51462"/>
    </source>
</evidence>
<dbReference type="EMBL" id="PQGE01000004">
    <property type="protein sequence ID" value="POP46258.1"/>
    <property type="molecule type" value="Genomic_DNA"/>
</dbReference>
<dbReference type="SUPFAM" id="SSF55811">
    <property type="entry name" value="Nudix"/>
    <property type="match status" value="1"/>
</dbReference>
<feature type="active site" evidence="10 11">
    <location>
        <position position="67"/>
    </location>
</feature>
<dbReference type="PROSITE" id="PS51462">
    <property type="entry name" value="NUDIX"/>
    <property type="match status" value="1"/>
</dbReference>
<name>A0A2P5GT48_9ENTR</name>
<dbReference type="EMBL" id="PQGD01000004">
    <property type="protein sequence ID" value="POP49728.1"/>
    <property type="molecule type" value="Genomic_DNA"/>
</dbReference>
<evidence type="ECO:0000313" key="15">
    <source>
        <dbReference type="Proteomes" id="UP000237073"/>
    </source>
</evidence>
<feature type="domain" description="Nudix hydrolase" evidence="12">
    <location>
        <begin position="30"/>
        <end position="164"/>
    </location>
</feature>
<dbReference type="EC" id="5.3.3.2" evidence="3 10"/>
<evidence type="ECO:0000313" key="16">
    <source>
        <dbReference type="Proteomes" id="UP000247005"/>
    </source>
</evidence>
<feature type="binding site" evidence="10">
    <location>
        <position position="25"/>
    </location>
    <ligand>
        <name>Mn(2+)</name>
        <dbReference type="ChEBI" id="CHEBI:29035"/>
    </ligand>
</feature>
<keyword evidence="4 10" id="KW-0963">Cytoplasm</keyword>
<keyword evidence="5 10" id="KW-0479">Metal-binding</keyword>
<evidence type="ECO:0000313" key="14">
    <source>
        <dbReference type="EMBL" id="POP49728.1"/>
    </source>
</evidence>
<proteinExistence type="inferred from homology"/>
<dbReference type="CDD" id="cd02885">
    <property type="entry name" value="NUDIX_IPP_Isomerase"/>
    <property type="match status" value="1"/>
</dbReference>
<comment type="cofactor">
    <cofactor evidence="10">
        <name>Mn(2+)</name>
        <dbReference type="ChEBI" id="CHEBI:29035"/>
    </cofactor>
    <text evidence="10">Binds 1 Mn(2+) ion per subunit.</text>
</comment>
<evidence type="ECO:0000256" key="4">
    <source>
        <dbReference type="ARBA" id="ARBA00022490"/>
    </source>
</evidence>
<evidence type="ECO:0000256" key="6">
    <source>
        <dbReference type="ARBA" id="ARBA00022842"/>
    </source>
</evidence>
<dbReference type="GO" id="GO:0005737">
    <property type="term" value="C:cytoplasm"/>
    <property type="evidence" value="ECO:0007669"/>
    <property type="project" value="UniProtKB-SubCell"/>
</dbReference>
<evidence type="ECO:0000256" key="11">
    <source>
        <dbReference type="PIRSR" id="PIRSR018427-1"/>
    </source>
</evidence>
<gene>
    <name evidence="10" type="primary">idi</name>
    <name evidence="14" type="ORF">CHU32_05735</name>
    <name evidence="13" type="ORF">CHU33_05720</name>
</gene>
<dbReference type="GO" id="GO:0004452">
    <property type="term" value="F:isopentenyl-diphosphate delta-isomerase activity"/>
    <property type="evidence" value="ECO:0007669"/>
    <property type="project" value="UniProtKB-UniRule"/>
</dbReference>
<accession>A0A2P5GT48</accession>
<keyword evidence="9 10" id="KW-0413">Isomerase</keyword>
<keyword evidence="7 10" id="KW-0464">Manganese</keyword>
<dbReference type="Gene3D" id="3.90.79.10">
    <property type="entry name" value="Nucleoside Triphosphate Pyrophosphohydrolase"/>
    <property type="match status" value="1"/>
</dbReference>
<dbReference type="GO" id="GO:0050992">
    <property type="term" value="P:dimethylallyl diphosphate biosynthetic process"/>
    <property type="evidence" value="ECO:0007669"/>
    <property type="project" value="UniProtKB-UniRule"/>
</dbReference>
<comment type="similarity">
    <text evidence="2 10">Belongs to the IPP isomerase type 1 family.</text>
</comment>
<organism evidence="14 16">
    <name type="scientific">Superficieibacter electus</name>
    <dbReference type="NCBI Taxonomy" id="2022662"/>
    <lineage>
        <taxon>Bacteria</taxon>
        <taxon>Pseudomonadati</taxon>
        <taxon>Pseudomonadota</taxon>
        <taxon>Gammaproteobacteria</taxon>
        <taxon>Enterobacterales</taxon>
        <taxon>Enterobacteriaceae</taxon>
        <taxon>Superficieibacter</taxon>
    </lineage>
</organism>
<dbReference type="OrthoDB" id="9809458at2"/>
<keyword evidence="6 10" id="KW-0460">Magnesium</keyword>
<feature type="binding site" evidence="10">
    <location>
        <position position="116"/>
    </location>
    <ligand>
        <name>Mn(2+)</name>
        <dbReference type="ChEBI" id="CHEBI:29035"/>
    </ligand>
</feature>
<feature type="binding site" evidence="10">
    <location>
        <position position="114"/>
    </location>
    <ligand>
        <name>Mn(2+)</name>
        <dbReference type="ChEBI" id="CHEBI:29035"/>
    </ligand>
</feature>
<reference evidence="15 16" key="1">
    <citation type="submission" date="2018-01" db="EMBL/GenBank/DDBJ databases">
        <title>Superficieibacter electus gen. nov., sp. nov., an extended-spectrum beta-lactamase possessing member of the Enterobacteriaceae family, isolated from intensive care unit surfaces.</title>
        <authorList>
            <person name="Potter R.F."/>
            <person name="D'Souza A.W."/>
        </authorList>
    </citation>
    <scope>NUCLEOTIDE SEQUENCE [LARGE SCALE GENOMIC DNA]</scope>
    <source>
        <strain evidence="14 16">BP-1</strain>
        <strain evidence="13 15">BP-2</strain>
    </source>
</reference>
<evidence type="ECO:0000256" key="1">
    <source>
        <dbReference type="ARBA" id="ARBA00004826"/>
    </source>
</evidence>
<feature type="binding site" evidence="10">
    <location>
        <position position="87"/>
    </location>
    <ligand>
        <name>Mg(2+)</name>
        <dbReference type="ChEBI" id="CHEBI:18420"/>
    </ligand>
</feature>
<comment type="function">
    <text evidence="10">Catalyzes the 1,3-allylic rearrangement of the homoallylic substrate isopentenyl (IPP) to its highly electrophilic allylic isomer, dimethylallyl diphosphate (DMAPP).</text>
</comment>
<dbReference type="PIRSF" id="PIRSF018427">
    <property type="entry name" value="Isopntndiph_ism"/>
    <property type="match status" value="1"/>
</dbReference>
<evidence type="ECO:0000256" key="10">
    <source>
        <dbReference type="HAMAP-Rule" id="MF_00202"/>
    </source>
</evidence>
<dbReference type="AlphaFoldDB" id="A0A2P5GT48"/>
<dbReference type="FunFam" id="3.90.79.10:FF:000009">
    <property type="entry name" value="Isopentenyl-diphosphate Delta-isomerase"/>
    <property type="match status" value="1"/>
</dbReference>
<dbReference type="Proteomes" id="UP000237073">
    <property type="component" value="Unassembled WGS sequence"/>
</dbReference>
<dbReference type="InterPro" id="IPR056375">
    <property type="entry name" value="Idi_bact"/>
</dbReference>
<dbReference type="InterPro" id="IPR000086">
    <property type="entry name" value="NUDIX_hydrolase_dom"/>
</dbReference>
<evidence type="ECO:0000256" key="7">
    <source>
        <dbReference type="ARBA" id="ARBA00023211"/>
    </source>
</evidence>
<evidence type="ECO:0000256" key="2">
    <source>
        <dbReference type="ARBA" id="ARBA00007579"/>
    </source>
</evidence>
<dbReference type="Proteomes" id="UP000247005">
    <property type="component" value="Unassembled WGS sequence"/>
</dbReference>
<dbReference type="InterPro" id="IPR015797">
    <property type="entry name" value="NUDIX_hydrolase-like_dom_sf"/>
</dbReference>
<dbReference type="Pfam" id="PF00293">
    <property type="entry name" value="NUDIX"/>
    <property type="match status" value="1"/>
</dbReference>
<keyword evidence="15" id="KW-1185">Reference proteome</keyword>
<comment type="pathway">
    <text evidence="1 10">Isoprenoid biosynthesis; dimethylallyl diphosphate biosynthesis; dimethylallyl diphosphate from isopentenyl diphosphate: step 1/1.</text>
</comment>
<keyword evidence="8 10" id="KW-0414">Isoprene biosynthesis</keyword>
<protein>
    <recommendedName>
        <fullName evidence="3 10">Isopentenyl-diphosphate Delta-isomerase</fullName>
        <shortName evidence="10">IPP isomerase</shortName>
        <ecNumber evidence="3 10">5.3.3.2</ecNumber>
    </recommendedName>
    <alternativeName>
        <fullName evidence="10">IPP:DMAPP isomerase</fullName>
    </alternativeName>
    <alternativeName>
        <fullName evidence="10">Isopentenyl pyrophosphate isomerase</fullName>
    </alternativeName>
</protein>
<comment type="subunit">
    <text evidence="10">Homodimer.</text>
</comment>